<keyword evidence="10" id="KW-1185">Reference proteome</keyword>
<evidence type="ECO:0000256" key="3">
    <source>
        <dbReference type="ARBA" id="ARBA00014701"/>
    </source>
</evidence>
<dbReference type="InterPro" id="IPR049874">
    <property type="entry name" value="ROK_cs"/>
</dbReference>
<dbReference type="EC" id="2.7.1.2" evidence="2"/>
<organism evidence="9 10">
    <name type="scientific">Virgibacillus chiguensis</name>
    <dbReference type="NCBI Taxonomy" id="411959"/>
    <lineage>
        <taxon>Bacteria</taxon>
        <taxon>Bacillati</taxon>
        <taxon>Bacillota</taxon>
        <taxon>Bacilli</taxon>
        <taxon>Bacillales</taxon>
        <taxon>Bacillaceae</taxon>
        <taxon>Virgibacillus</taxon>
    </lineage>
</organism>
<dbReference type="OrthoDB" id="9810372at2"/>
<dbReference type="GO" id="GO:0005737">
    <property type="term" value="C:cytoplasm"/>
    <property type="evidence" value="ECO:0007669"/>
    <property type="project" value="InterPro"/>
</dbReference>
<dbReference type="InterPro" id="IPR004654">
    <property type="entry name" value="ROK_glcA"/>
</dbReference>
<evidence type="ECO:0000256" key="1">
    <source>
        <dbReference type="ARBA" id="ARBA00006479"/>
    </source>
</evidence>
<dbReference type="Pfam" id="PF00480">
    <property type="entry name" value="ROK"/>
    <property type="match status" value="1"/>
</dbReference>
<dbReference type="PANTHER" id="PTHR18964">
    <property type="entry name" value="ROK (REPRESSOR, ORF, KINASE) FAMILY"/>
    <property type="match status" value="1"/>
</dbReference>
<dbReference type="AlphaFoldDB" id="A0A1M5LUI0"/>
<protein>
    <recommendedName>
        <fullName evidence="3">Glucokinase</fullName>
        <ecNumber evidence="2">2.7.1.2</ecNumber>
    </recommendedName>
    <alternativeName>
        <fullName evidence="8">Glucose kinase</fullName>
    </alternativeName>
</protein>
<dbReference type="EMBL" id="FQXD01000001">
    <property type="protein sequence ID" value="SHG68764.1"/>
    <property type="molecule type" value="Genomic_DNA"/>
</dbReference>
<dbReference type="GO" id="GO:0006096">
    <property type="term" value="P:glycolytic process"/>
    <property type="evidence" value="ECO:0007669"/>
    <property type="project" value="InterPro"/>
</dbReference>
<dbReference type="GO" id="GO:0004340">
    <property type="term" value="F:glucokinase activity"/>
    <property type="evidence" value="ECO:0007669"/>
    <property type="project" value="UniProtKB-EC"/>
</dbReference>
<dbReference type="Proteomes" id="UP000184079">
    <property type="component" value="Unassembled WGS sequence"/>
</dbReference>
<keyword evidence="7" id="KW-0067">ATP-binding</keyword>
<evidence type="ECO:0000313" key="10">
    <source>
        <dbReference type="Proteomes" id="UP000184079"/>
    </source>
</evidence>
<reference evidence="10" key="1">
    <citation type="submission" date="2016-11" db="EMBL/GenBank/DDBJ databases">
        <authorList>
            <person name="Varghese N."/>
            <person name="Submissions S."/>
        </authorList>
    </citation>
    <scope>NUCLEOTIDE SEQUENCE [LARGE SCALE GENOMIC DNA]</scope>
    <source>
        <strain evidence="10">CGMCC 1.6496</strain>
    </source>
</reference>
<keyword evidence="4" id="KW-0808">Transferase</keyword>
<keyword evidence="6 9" id="KW-0418">Kinase</keyword>
<dbReference type="SUPFAM" id="SSF53067">
    <property type="entry name" value="Actin-like ATPase domain"/>
    <property type="match status" value="1"/>
</dbReference>
<evidence type="ECO:0000256" key="8">
    <source>
        <dbReference type="ARBA" id="ARBA00032386"/>
    </source>
</evidence>
<evidence type="ECO:0000256" key="5">
    <source>
        <dbReference type="ARBA" id="ARBA00022741"/>
    </source>
</evidence>
<proteinExistence type="inferred from homology"/>
<dbReference type="PANTHER" id="PTHR18964:SF149">
    <property type="entry name" value="BIFUNCTIONAL UDP-N-ACETYLGLUCOSAMINE 2-EPIMERASE_N-ACETYLMANNOSAMINE KINASE"/>
    <property type="match status" value="1"/>
</dbReference>
<name>A0A1M5LUI0_9BACI</name>
<evidence type="ECO:0000313" key="9">
    <source>
        <dbReference type="EMBL" id="SHG68764.1"/>
    </source>
</evidence>
<dbReference type="PROSITE" id="PS01125">
    <property type="entry name" value="ROK"/>
    <property type="match status" value="1"/>
</dbReference>
<evidence type="ECO:0000256" key="7">
    <source>
        <dbReference type="ARBA" id="ARBA00022840"/>
    </source>
</evidence>
<dbReference type="Gene3D" id="3.30.420.40">
    <property type="match status" value="2"/>
</dbReference>
<comment type="similarity">
    <text evidence="1">Belongs to the ROK (NagC/XylR) family.</text>
</comment>
<dbReference type="GO" id="GO:0005524">
    <property type="term" value="F:ATP binding"/>
    <property type="evidence" value="ECO:0007669"/>
    <property type="project" value="UniProtKB-KW"/>
</dbReference>
<keyword evidence="5" id="KW-0547">Nucleotide-binding</keyword>
<evidence type="ECO:0000256" key="4">
    <source>
        <dbReference type="ARBA" id="ARBA00022679"/>
    </source>
</evidence>
<dbReference type="NCBIfam" id="TIGR00744">
    <property type="entry name" value="ROK_glcA_fam"/>
    <property type="match status" value="1"/>
</dbReference>
<sequence length="327" mass="34463">MEQIIIGMDIGGTTAKLGLISNDGVIISKWEIPTNTNDGGKHIVDDIWNSVRQKLKHLHYNEEQVLGIGVGAPGFIEDETGFIYEAVNIGWKNYPLGELLSNQSKLPVFVENDANVAALGENWRGAGNEVANLIAVTLGTGVGGGIIANGRVVNGEAGIGGEIGHIIMDTHGAECNCGRKGCLETIASATGIVRQAFESAENLPDSKLAKHVNIKGTITAKDVFQLANEGDVEAKQIVAHTTDILGLAIANMSVTISPAKVLIGGGVSKAGQPLLTAIAEAFKRYALPKVYQSCELKFAQLGNDAGIIGAAFLVKQKLEKKVFGEKI</sequence>
<gene>
    <name evidence="9" type="ORF">SAMN05421807_101266</name>
</gene>
<dbReference type="InterPro" id="IPR000600">
    <property type="entry name" value="ROK"/>
</dbReference>
<evidence type="ECO:0000256" key="2">
    <source>
        <dbReference type="ARBA" id="ARBA00012323"/>
    </source>
</evidence>
<dbReference type="InterPro" id="IPR043129">
    <property type="entry name" value="ATPase_NBD"/>
</dbReference>
<dbReference type="RefSeq" id="WP_073004406.1">
    <property type="nucleotide sequence ID" value="NZ_FQXD01000001.1"/>
</dbReference>
<accession>A0A1M5LUI0</accession>
<evidence type="ECO:0000256" key="6">
    <source>
        <dbReference type="ARBA" id="ARBA00022777"/>
    </source>
</evidence>